<keyword evidence="4" id="KW-0472">Membrane</keyword>
<dbReference type="AlphaFoldDB" id="A0A5A7N396"/>
<dbReference type="Proteomes" id="UP000325187">
    <property type="component" value="Unassembled WGS sequence"/>
</dbReference>
<dbReference type="PANTHER" id="PTHR43024">
    <property type="entry name" value="UDP-N-ACETYLMURAMOYL-TRIPEPTIDE--D-ALANYL-D-ALANINE LIGASE"/>
    <property type="match status" value="1"/>
</dbReference>
<keyword evidence="1 8" id="KW-0436">Ligase</keyword>
<dbReference type="Proteomes" id="UP000322084">
    <property type="component" value="Unassembled WGS sequence"/>
</dbReference>
<protein>
    <submittedName>
        <fullName evidence="8">Mur ligase</fullName>
    </submittedName>
</protein>
<dbReference type="PANTHER" id="PTHR43024:SF1">
    <property type="entry name" value="UDP-N-ACETYLMURAMOYL-TRIPEPTIDE--D-ALANYL-D-ALANINE LIGASE"/>
    <property type="match status" value="1"/>
</dbReference>
<dbReference type="RefSeq" id="WP_150000811.1">
    <property type="nucleotide sequence ID" value="NZ_BKCL01000007.1"/>
</dbReference>
<keyword evidence="4" id="KW-1133">Transmembrane helix</keyword>
<evidence type="ECO:0000313" key="10">
    <source>
        <dbReference type="Proteomes" id="UP000325187"/>
    </source>
</evidence>
<feature type="domain" description="Mur ligase C-terminal" evidence="5">
    <location>
        <begin position="413"/>
        <end position="535"/>
    </location>
</feature>
<dbReference type="GO" id="GO:0005524">
    <property type="term" value="F:ATP binding"/>
    <property type="evidence" value="ECO:0007669"/>
    <property type="project" value="UniProtKB-KW"/>
</dbReference>
<feature type="domain" description="Mur ligase central" evidence="6">
    <location>
        <begin position="200"/>
        <end position="391"/>
    </location>
</feature>
<dbReference type="EMBL" id="BKCM01000019">
    <property type="protein sequence ID" value="GER02194.1"/>
    <property type="molecule type" value="Genomic_DNA"/>
</dbReference>
<dbReference type="InterPro" id="IPR013221">
    <property type="entry name" value="Mur_ligase_cen"/>
</dbReference>
<evidence type="ECO:0000256" key="3">
    <source>
        <dbReference type="ARBA" id="ARBA00022840"/>
    </source>
</evidence>
<dbReference type="Gene3D" id="3.40.1190.10">
    <property type="entry name" value="Mur-like, catalytic domain"/>
    <property type="match status" value="1"/>
</dbReference>
<dbReference type="GO" id="GO:0016881">
    <property type="term" value="F:acid-amino acid ligase activity"/>
    <property type="evidence" value="ECO:0007669"/>
    <property type="project" value="InterPro"/>
</dbReference>
<dbReference type="SUPFAM" id="SSF53623">
    <property type="entry name" value="MurD-like peptide ligases, catalytic domain"/>
    <property type="match status" value="1"/>
</dbReference>
<feature type="transmembrane region" description="Helical" evidence="4">
    <location>
        <begin position="6"/>
        <end position="23"/>
    </location>
</feature>
<sequence length="550" mass="60289">MTTAFFPYSAALILTALLGLVFAHQRGKAYLMYFQQEEYDAKRFRHWLSAHHGRDRATSVFALAAGGLCFGLSYGFAWLEALGWAALIFGLLDGIRRSRRSLSQAKKPLVMTDRAKRILQLHVLFSALLAGLIYAGVRFGAPASNLAASLIAIVVLAQASPYLLMLANAALQPFENRVKARFLEEARQKLRRLDPYIIGITGSYGKTSTKSILAHILSSAAPTLATPGSVNTEMGITRVVREQLEPEHRYFIVEMGAYGPGSIARLCRLAPPKLGVITAIGWAHYERFKQIETVFDAKFELADAVAQSGGTTIVNQDAIPGHLLQKRLSDGTPFIRVGSDKDCTLRLVSADQTPDGVRLEIVGDDMGEVVLHAPLYGLHQAHNIMAATAAAHSLGMPIDAIRAALSSAPQSRHRLEVVRSGDITIIDDAYNSNPSGFASGLELLDILKAKDGRRILITPGMVELGEKHEEEHHKLGELAARHVDIALVVTPERIPSFVTAYEAQKPSHAQLLRFDRQEDAQNWIKAHAQNGDVILYENNLPDLYEKPPGF</sequence>
<evidence type="ECO:0000259" key="6">
    <source>
        <dbReference type="Pfam" id="PF08245"/>
    </source>
</evidence>
<evidence type="ECO:0000313" key="9">
    <source>
        <dbReference type="Proteomes" id="UP000322084"/>
    </source>
</evidence>
<dbReference type="InterPro" id="IPR036615">
    <property type="entry name" value="Mur_ligase_C_dom_sf"/>
</dbReference>
<dbReference type="EMBL" id="BKCL01000007">
    <property type="protein sequence ID" value="GEQ98522.1"/>
    <property type="molecule type" value="Genomic_DNA"/>
</dbReference>
<gene>
    <name evidence="7" type="ORF">JCM17844_21590</name>
    <name evidence="8" type="ORF">JCM17845_28170</name>
</gene>
<dbReference type="Pfam" id="PF08245">
    <property type="entry name" value="Mur_ligase_M"/>
    <property type="match status" value="1"/>
</dbReference>
<evidence type="ECO:0000313" key="7">
    <source>
        <dbReference type="EMBL" id="GEQ98522.1"/>
    </source>
</evidence>
<keyword evidence="4" id="KW-0812">Transmembrane</keyword>
<proteinExistence type="predicted"/>
<accession>A0A5A7N396</accession>
<dbReference type="InterPro" id="IPR051046">
    <property type="entry name" value="MurCDEF_CellWall_CoF430Synth"/>
</dbReference>
<accession>A0A5A7MR34</accession>
<feature type="transmembrane region" description="Helical" evidence="4">
    <location>
        <begin position="57"/>
        <end position="75"/>
    </location>
</feature>
<evidence type="ECO:0000313" key="8">
    <source>
        <dbReference type="EMBL" id="GER02194.1"/>
    </source>
</evidence>
<evidence type="ECO:0000256" key="2">
    <source>
        <dbReference type="ARBA" id="ARBA00022741"/>
    </source>
</evidence>
<reference evidence="9 10" key="1">
    <citation type="submission" date="2019-09" db="EMBL/GenBank/DDBJ databases">
        <title>NBRP : Genome information of microbial organism related human and environment.</title>
        <authorList>
            <person name="Hattori M."/>
            <person name="Oshima K."/>
            <person name="Inaba H."/>
            <person name="Suda W."/>
            <person name="Sakamoto M."/>
            <person name="Iino T."/>
            <person name="Kitahara M."/>
            <person name="Oshida Y."/>
            <person name="Iida T."/>
            <person name="Kudo T."/>
            <person name="Itoh T."/>
            <person name="Ohkuma M."/>
        </authorList>
    </citation>
    <scope>NUCLEOTIDE SEQUENCE [LARGE SCALE GENOMIC DNA]</scope>
    <source>
        <strain evidence="7 9">Hi-2</strain>
        <strain evidence="8 10">Mie-1</strain>
    </source>
</reference>
<name>A0A5A7N396_9PROT</name>
<evidence type="ECO:0000256" key="4">
    <source>
        <dbReference type="SAM" id="Phobius"/>
    </source>
</evidence>
<dbReference type="SUPFAM" id="SSF53244">
    <property type="entry name" value="MurD-like peptide ligases, peptide-binding domain"/>
    <property type="match status" value="1"/>
</dbReference>
<evidence type="ECO:0000259" key="5">
    <source>
        <dbReference type="Pfam" id="PF02875"/>
    </source>
</evidence>
<evidence type="ECO:0000256" key="1">
    <source>
        <dbReference type="ARBA" id="ARBA00022598"/>
    </source>
</evidence>
<dbReference type="Pfam" id="PF02875">
    <property type="entry name" value="Mur_ligase_C"/>
    <property type="match status" value="1"/>
</dbReference>
<keyword evidence="10" id="KW-1185">Reference proteome</keyword>
<dbReference type="InterPro" id="IPR036565">
    <property type="entry name" value="Mur-like_cat_sf"/>
</dbReference>
<dbReference type="InterPro" id="IPR004101">
    <property type="entry name" value="Mur_ligase_C"/>
</dbReference>
<comment type="caution">
    <text evidence="8">The sequence shown here is derived from an EMBL/GenBank/DDBJ whole genome shotgun (WGS) entry which is preliminary data.</text>
</comment>
<organism evidence="8 10">
    <name type="scientific">Iodidimonas gelatinilytica</name>
    <dbReference type="NCBI Taxonomy" id="1236966"/>
    <lineage>
        <taxon>Bacteria</taxon>
        <taxon>Pseudomonadati</taxon>
        <taxon>Pseudomonadota</taxon>
        <taxon>Alphaproteobacteria</taxon>
        <taxon>Iodidimonadales</taxon>
        <taxon>Iodidimonadaceae</taxon>
        <taxon>Iodidimonas</taxon>
    </lineage>
</organism>
<keyword evidence="2" id="KW-0547">Nucleotide-binding</keyword>
<dbReference type="Gene3D" id="3.90.190.20">
    <property type="entry name" value="Mur ligase, C-terminal domain"/>
    <property type="match status" value="1"/>
</dbReference>
<keyword evidence="3" id="KW-0067">ATP-binding</keyword>
<feature type="transmembrane region" description="Helical" evidence="4">
    <location>
        <begin position="119"/>
        <end position="141"/>
    </location>
</feature>
<feature type="transmembrane region" description="Helical" evidence="4">
    <location>
        <begin position="147"/>
        <end position="171"/>
    </location>
</feature>